<comment type="similarity">
    <text evidence="5 14 16">Belongs to the RNase HII family.</text>
</comment>
<evidence type="ECO:0000256" key="2">
    <source>
        <dbReference type="ARBA" id="ARBA00001946"/>
    </source>
</evidence>
<name>A0ABV7ZUU8_9CORY</name>
<dbReference type="SUPFAM" id="SSF53098">
    <property type="entry name" value="Ribonuclease H-like"/>
    <property type="match status" value="1"/>
</dbReference>
<evidence type="ECO:0000313" key="20">
    <source>
        <dbReference type="Proteomes" id="UP001595751"/>
    </source>
</evidence>
<gene>
    <name evidence="14" type="primary">rnhB</name>
    <name evidence="19" type="ORF">ACFORJ_13590</name>
</gene>
<feature type="domain" description="RNase H type-2" evidence="18">
    <location>
        <begin position="43"/>
        <end position="234"/>
    </location>
</feature>
<comment type="subcellular location">
    <subcellularLocation>
        <location evidence="4 14">Cytoplasm</location>
    </subcellularLocation>
</comment>
<dbReference type="InterPro" id="IPR036397">
    <property type="entry name" value="RNaseH_sf"/>
</dbReference>
<keyword evidence="20" id="KW-1185">Reference proteome</keyword>
<keyword evidence="10 14" id="KW-0479">Metal-binding</keyword>
<dbReference type="RefSeq" id="WP_290292686.1">
    <property type="nucleotide sequence ID" value="NZ_CP047211.1"/>
</dbReference>
<dbReference type="CDD" id="cd07182">
    <property type="entry name" value="RNase_HII_bacteria_HII_like"/>
    <property type="match status" value="1"/>
</dbReference>
<dbReference type="InterPro" id="IPR024567">
    <property type="entry name" value="RNase_HII/HIII_dom"/>
</dbReference>
<dbReference type="PROSITE" id="PS51975">
    <property type="entry name" value="RNASE_H_2"/>
    <property type="match status" value="1"/>
</dbReference>
<feature type="region of interest" description="Disordered" evidence="17">
    <location>
        <begin position="226"/>
        <end position="248"/>
    </location>
</feature>
<keyword evidence="11 14" id="KW-0255">Endonuclease</keyword>
<evidence type="ECO:0000256" key="13">
    <source>
        <dbReference type="ARBA" id="ARBA00023211"/>
    </source>
</evidence>
<evidence type="ECO:0000256" key="7">
    <source>
        <dbReference type="ARBA" id="ARBA00019179"/>
    </source>
</evidence>
<feature type="binding site" evidence="14 15">
    <location>
        <position position="143"/>
    </location>
    <ligand>
        <name>a divalent metal cation</name>
        <dbReference type="ChEBI" id="CHEBI:60240"/>
    </ligand>
</feature>
<dbReference type="PANTHER" id="PTHR10954">
    <property type="entry name" value="RIBONUCLEASE H2 SUBUNIT A"/>
    <property type="match status" value="1"/>
</dbReference>
<evidence type="ECO:0000256" key="9">
    <source>
        <dbReference type="ARBA" id="ARBA00022722"/>
    </source>
</evidence>
<evidence type="ECO:0000313" key="19">
    <source>
        <dbReference type="EMBL" id="MFC3851192.1"/>
    </source>
</evidence>
<dbReference type="Pfam" id="PF01351">
    <property type="entry name" value="RNase_HII"/>
    <property type="match status" value="1"/>
</dbReference>
<evidence type="ECO:0000256" key="4">
    <source>
        <dbReference type="ARBA" id="ARBA00004496"/>
    </source>
</evidence>
<dbReference type="EC" id="3.1.26.4" evidence="6 14"/>
<accession>A0ABV7ZUU8</accession>
<dbReference type="InterPro" id="IPR022898">
    <property type="entry name" value="RNase_HII"/>
</dbReference>
<feature type="compositionally biased region" description="Basic and acidic residues" evidence="17">
    <location>
        <begin position="235"/>
        <end position="248"/>
    </location>
</feature>
<dbReference type="InterPro" id="IPR001352">
    <property type="entry name" value="RNase_HII/HIII"/>
</dbReference>
<reference evidence="20" key="1">
    <citation type="journal article" date="2019" name="Int. J. Syst. Evol. Microbiol.">
        <title>The Global Catalogue of Microorganisms (GCM) 10K type strain sequencing project: providing services to taxonomists for standard genome sequencing and annotation.</title>
        <authorList>
            <consortium name="The Broad Institute Genomics Platform"/>
            <consortium name="The Broad Institute Genome Sequencing Center for Infectious Disease"/>
            <person name="Wu L."/>
            <person name="Ma J."/>
        </authorList>
    </citation>
    <scope>NUCLEOTIDE SEQUENCE [LARGE SCALE GENOMIC DNA]</scope>
    <source>
        <strain evidence="20">CCUG 53252</strain>
    </source>
</reference>
<comment type="cofactor">
    <cofactor evidence="2">
        <name>Mg(2+)</name>
        <dbReference type="ChEBI" id="CHEBI:18420"/>
    </cofactor>
</comment>
<evidence type="ECO:0000256" key="14">
    <source>
        <dbReference type="HAMAP-Rule" id="MF_00052"/>
    </source>
</evidence>
<keyword evidence="8 14" id="KW-0963">Cytoplasm</keyword>
<evidence type="ECO:0000256" key="8">
    <source>
        <dbReference type="ARBA" id="ARBA00022490"/>
    </source>
</evidence>
<evidence type="ECO:0000256" key="1">
    <source>
        <dbReference type="ARBA" id="ARBA00000077"/>
    </source>
</evidence>
<evidence type="ECO:0000256" key="16">
    <source>
        <dbReference type="RuleBase" id="RU003515"/>
    </source>
</evidence>
<dbReference type="GO" id="GO:0004523">
    <property type="term" value="F:RNA-DNA hybrid ribonuclease activity"/>
    <property type="evidence" value="ECO:0007669"/>
    <property type="project" value="UniProtKB-EC"/>
</dbReference>
<comment type="caution">
    <text evidence="19">The sequence shown here is derived from an EMBL/GenBank/DDBJ whole genome shotgun (WGS) entry which is preliminary data.</text>
</comment>
<dbReference type="PANTHER" id="PTHR10954:SF18">
    <property type="entry name" value="RIBONUCLEASE HII"/>
    <property type="match status" value="1"/>
</dbReference>
<evidence type="ECO:0000256" key="11">
    <source>
        <dbReference type="ARBA" id="ARBA00022759"/>
    </source>
</evidence>
<comment type="cofactor">
    <cofactor evidence="14 15">
        <name>Mn(2+)</name>
        <dbReference type="ChEBI" id="CHEBI:29035"/>
    </cofactor>
    <cofactor evidence="14 15">
        <name>Mg(2+)</name>
        <dbReference type="ChEBI" id="CHEBI:18420"/>
    </cofactor>
    <text evidence="14 15">Manganese or magnesium. Binds 1 divalent metal ion per monomer in the absence of substrate. May bind a second metal ion after substrate binding.</text>
</comment>
<evidence type="ECO:0000256" key="17">
    <source>
        <dbReference type="SAM" id="MobiDB-lite"/>
    </source>
</evidence>
<evidence type="ECO:0000256" key="12">
    <source>
        <dbReference type="ARBA" id="ARBA00022801"/>
    </source>
</evidence>
<evidence type="ECO:0000256" key="3">
    <source>
        <dbReference type="ARBA" id="ARBA00004065"/>
    </source>
</evidence>
<feature type="binding site" evidence="14 15">
    <location>
        <position position="49"/>
    </location>
    <ligand>
        <name>a divalent metal cation</name>
        <dbReference type="ChEBI" id="CHEBI:60240"/>
    </ligand>
</feature>
<feature type="binding site" evidence="14 15">
    <location>
        <position position="50"/>
    </location>
    <ligand>
        <name>a divalent metal cation</name>
        <dbReference type="ChEBI" id="CHEBI:60240"/>
    </ligand>
</feature>
<dbReference type="NCBIfam" id="NF000598">
    <property type="entry name" value="PRK00015.2-2"/>
    <property type="match status" value="1"/>
</dbReference>
<keyword evidence="9 14" id="KW-0540">Nuclease</keyword>
<evidence type="ECO:0000256" key="10">
    <source>
        <dbReference type="ARBA" id="ARBA00022723"/>
    </source>
</evidence>
<dbReference type="NCBIfam" id="NF000595">
    <property type="entry name" value="PRK00015.1-3"/>
    <property type="match status" value="1"/>
</dbReference>
<keyword evidence="12 14" id="KW-0378">Hydrolase</keyword>
<comment type="function">
    <text evidence="3 14 16">Endonuclease that specifically degrades the RNA of RNA-DNA hybrids.</text>
</comment>
<evidence type="ECO:0000256" key="15">
    <source>
        <dbReference type="PROSITE-ProRule" id="PRU01319"/>
    </source>
</evidence>
<dbReference type="HAMAP" id="MF_00052_B">
    <property type="entry name" value="RNase_HII_B"/>
    <property type="match status" value="1"/>
</dbReference>
<dbReference type="Gene3D" id="3.30.420.10">
    <property type="entry name" value="Ribonuclease H-like superfamily/Ribonuclease H"/>
    <property type="match status" value="1"/>
</dbReference>
<dbReference type="Proteomes" id="UP001595751">
    <property type="component" value="Unassembled WGS sequence"/>
</dbReference>
<keyword evidence="13 14" id="KW-0464">Manganese</keyword>
<evidence type="ECO:0000256" key="5">
    <source>
        <dbReference type="ARBA" id="ARBA00007383"/>
    </source>
</evidence>
<dbReference type="InterPro" id="IPR012337">
    <property type="entry name" value="RNaseH-like_sf"/>
</dbReference>
<organism evidence="19 20">
    <name type="scientific">Corynebacterium hansenii</name>
    <dbReference type="NCBI Taxonomy" id="394964"/>
    <lineage>
        <taxon>Bacteria</taxon>
        <taxon>Bacillati</taxon>
        <taxon>Actinomycetota</taxon>
        <taxon>Actinomycetes</taxon>
        <taxon>Mycobacteriales</taxon>
        <taxon>Corynebacteriaceae</taxon>
        <taxon>Corynebacterium</taxon>
    </lineage>
</organism>
<proteinExistence type="inferred from homology"/>
<protein>
    <recommendedName>
        <fullName evidence="7 14">Ribonuclease HII</fullName>
        <shortName evidence="14">RNase HII</shortName>
        <ecNumber evidence="6 14">3.1.26.4</ecNumber>
    </recommendedName>
</protein>
<dbReference type="EMBL" id="JBHRZN010000006">
    <property type="protein sequence ID" value="MFC3851192.1"/>
    <property type="molecule type" value="Genomic_DNA"/>
</dbReference>
<sequence length="248" mass="26391">MTRTSRASSADRPALLDDLPRPALRRLAQDRMFEVALDSRGFGPVAGVDEAGRGACAGPIVIAACILPRRTIPELAALTDSKALSPAARERLFPLIHRFATAVSTVVIPAAEIDALGIQHANVSGMRRAVEKLDAPAGYVLTDAMKVPGLPAPHLPMIGGDAAARCIAAASVVAKVTRDRIMFDLDEQLPGYGLAAHKGYGTAAHMAAVELLGASREHRRSYANVAAAHRRHRRTDAMEDRTATEGRR</sequence>
<comment type="catalytic activity">
    <reaction evidence="1 14 15 16">
        <text>Endonucleolytic cleavage to 5'-phosphomonoester.</text>
        <dbReference type="EC" id="3.1.26.4"/>
    </reaction>
</comment>
<evidence type="ECO:0000259" key="18">
    <source>
        <dbReference type="PROSITE" id="PS51975"/>
    </source>
</evidence>
<evidence type="ECO:0000256" key="6">
    <source>
        <dbReference type="ARBA" id="ARBA00012180"/>
    </source>
</evidence>